<keyword evidence="3" id="KW-0238">DNA-binding</keyword>
<sequence>MEYQAAIFTALSDPIRLRSLALLAREGELCVCELTHALAANQPKISKHMAALRDCGLVTDRRDAQWVLYSLAADIPQWVKDAVTAAVAGATQDYLHAEDVLRLKSMPARTPRKRASGV</sequence>
<dbReference type="InterPro" id="IPR036390">
    <property type="entry name" value="WH_DNA-bd_sf"/>
</dbReference>
<feature type="domain" description="HTH arsR-type" evidence="5">
    <location>
        <begin position="1"/>
        <end position="94"/>
    </location>
</feature>
<dbReference type="CDD" id="cd00090">
    <property type="entry name" value="HTH_ARSR"/>
    <property type="match status" value="1"/>
</dbReference>
<dbReference type="PROSITE" id="PS50987">
    <property type="entry name" value="HTH_ARSR_2"/>
    <property type="match status" value="1"/>
</dbReference>
<dbReference type="PRINTS" id="PR00778">
    <property type="entry name" value="HTHARSR"/>
</dbReference>
<dbReference type="SUPFAM" id="SSF46785">
    <property type="entry name" value="Winged helix' DNA-binding domain"/>
    <property type="match status" value="1"/>
</dbReference>
<dbReference type="PANTHER" id="PTHR33154:SF18">
    <property type="entry name" value="ARSENICAL RESISTANCE OPERON REPRESSOR"/>
    <property type="match status" value="1"/>
</dbReference>
<keyword evidence="1" id="KW-0059">Arsenical resistance</keyword>
<keyword evidence="4" id="KW-0804">Transcription</keyword>
<dbReference type="EMBL" id="PGTO01000029">
    <property type="protein sequence ID" value="RAU20239.1"/>
    <property type="molecule type" value="Genomic_DNA"/>
</dbReference>
<dbReference type="Pfam" id="PF01022">
    <property type="entry name" value="HTH_5"/>
    <property type="match status" value="1"/>
</dbReference>
<dbReference type="Gene3D" id="1.10.10.10">
    <property type="entry name" value="Winged helix-like DNA-binding domain superfamily/Winged helix DNA-binding domain"/>
    <property type="match status" value="1"/>
</dbReference>
<dbReference type="InterPro" id="IPR011991">
    <property type="entry name" value="ArsR-like_HTH"/>
</dbReference>
<dbReference type="RefSeq" id="WP_112147274.1">
    <property type="nucleotide sequence ID" value="NZ_PGTO01000029.1"/>
</dbReference>
<evidence type="ECO:0000256" key="4">
    <source>
        <dbReference type="ARBA" id="ARBA00023163"/>
    </source>
</evidence>
<dbReference type="PANTHER" id="PTHR33154">
    <property type="entry name" value="TRANSCRIPTIONAL REGULATOR, ARSR FAMILY"/>
    <property type="match status" value="1"/>
</dbReference>
<dbReference type="NCBIfam" id="NF033788">
    <property type="entry name" value="HTH_metalloreg"/>
    <property type="match status" value="1"/>
</dbReference>
<evidence type="ECO:0000256" key="1">
    <source>
        <dbReference type="ARBA" id="ARBA00022849"/>
    </source>
</evidence>
<protein>
    <submittedName>
        <fullName evidence="6">Transcriptional regulator</fullName>
    </submittedName>
</protein>
<organism evidence="6 7">
    <name type="scientific">Paramagnetospirillum kuznetsovii</name>
    <dbReference type="NCBI Taxonomy" id="2053833"/>
    <lineage>
        <taxon>Bacteria</taxon>
        <taxon>Pseudomonadati</taxon>
        <taxon>Pseudomonadota</taxon>
        <taxon>Alphaproteobacteria</taxon>
        <taxon>Rhodospirillales</taxon>
        <taxon>Magnetospirillaceae</taxon>
        <taxon>Paramagnetospirillum</taxon>
    </lineage>
</organism>
<evidence type="ECO:0000256" key="2">
    <source>
        <dbReference type="ARBA" id="ARBA00023015"/>
    </source>
</evidence>
<accession>A0A364NT23</accession>
<keyword evidence="2" id="KW-0805">Transcription regulation</keyword>
<dbReference type="SMART" id="SM00418">
    <property type="entry name" value="HTH_ARSR"/>
    <property type="match status" value="1"/>
</dbReference>
<dbReference type="InterPro" id="IPR036388">
    <property type="entry name" value="WH-like_DNA-bd_sf"/>
</dbReference>
<dbReference type="InterPro" id="IPR051081">
    <property type="entry name" value="HTH_MetalResp_TranReg"/>
</dbReference>
<comment type="caution">
    <text evidence="6">The sequence shown here is derived from an EMBL/GenBank/DDBJ whole genome shotgun (WGS) entry which is preliminary data.</text>
</comment>
<dbReference type="AlphaFoldDB" id="A0A364NT23"/>
<keyword evidence="7" id="KW-1185">Reference proteome</keyword>
<dbReference type="OrthoDB" id="7210994at2"/>
<evidence type="ECO:0000313" key="6">
    <source>
        <dbReference type="EMBL" id="RAU20239.1"/>
    </source>
</evidence>
<evidence type="ECO:0000313" key="7">
    <source>
        <dbReference type="Proteomes" id="UP000251075"/>
    </source>
</evidence>
<reference evidence="6 7" key="1">
    <citation type="submission" date="2017-11" db="EMBL/GenBank/DDBJ databases">
        <title>Draft genome sequence of magnetotactic bacterium Magnetospirillum kuznetsovii LBB-42.</title>
        <authorList>
            <person name="Grouzdev D.S."/>
            <person name="Rysina M.S."/>
            <person name="Baslerov R.V."/>
            <person name="Koziaeva V."/>
        </authorList>
    </citation>
    <scope>NUCLEOTIDE SEQUENCE [LARGE SCALE GENOMIC DNA]</scope>
    <source>
        <strain evidence="6 7">LBB-42</strain>
    </source>
</reference>
<name>A0A364NT23_9PROT</name>
<dbReference type="GO" id="GO:0046685">
    <property type="term" value="P:response to arsenic-containing substance"/>
    <property type="evidence" value="ECO:0007669"/>
    <property type="project" value="UniProtKB-KW"/>
</dbReference>
<evidence type="ECO:0000259" key="5">
    <source>
        <dbReference type="PROSITE" id="PS50987"/>
    </source>
</evidence>
<proteinExistence type="predicted"/>
<dbReference type="InterPro" id="IPR001845">
    <property type="entry name" value="HTH_ArsR_DNA-bd_dom"/>
</dbReference>
<dbReference type="GO" id="GO:0003700">
    <property type="term" value="F:DNA-binding transcription factor activity"/>
    <property type="evidence" value="ECO:0007669"/>
    <property type="project" value="InterPro"/>
</dbReference>
<evidence type="ECO:0000256" key="3">
    <source>
        <dbReference type="ARBA" id="ARBA00023125"/>
    </source>
</evidence>
<gene>
    <name evidence="6" type="ORF">CU669_19555</name>
</gene>
<dbReference type="GO" id="GO:0003677">
    <property type="term" value="F:DNA binding"/>
    <property type="evidence" value="ECO:0007669"/>
    <property type="project" value="UniProtKB-KW"/>
</dbReference>
<dbReference type="Proteomes" id="UP000251075">
    <property type="component" value="Unassembled WGS sequence"/>
</dbReference>